<evidence type="ECO:0000259" key="1">
    <source>
        <dbReference type="Pfam" id="PF08268"/>
    </source>
</evidence>
<dbReference type="PANTHER" id="PTHR31111">
    <property type="entry name" value="BNAA05G37150D PROTEIN-RELATED"/>
    <property type="match status" value="1"/>
</dbReference>
<comment type="caution">
    <text evidence="2">The sequence shown here is derived from an EMBL/GenBank/DDBJ whole genome shotgun (WGS) entry which is preliminary data.</text>
</comment>
<dbReference type="InterPro" id="IPR013187">
    <property type="entry name" value="F-box-assoc_dom_typ3"/>
</dbReference>
<dbReference type="NCBIfam" id="TIGR01640">
    <property type="entry name" value="F_box_assoc_1"/>
    <property type="match status" value="1"/>
</dbReference>
<dbReference type="Proteomes" id="UP000712600">
    <property type="component" value="Unassembled WGS sequence"/>
</dbReference>
<dbReference type="InterPro" id="IPR017451">
    <property type="entry name" value="F-box-assoc_interact_dom"/>
</dbReference>
<accession>A0A8S9N0J1</accession>
<dbReference type="PANTHER" id="PTHR31111:SF61">
    <property type="entry name" value="F-BOX DOMAIN-CONTAINING PROTEIN"/>
    <property type="match status" value="1"/>
</dbReference>
<dbReference type="Pfam" id="PF08268">
    <property type="entry name" value="FBA_3"/>
    <property type="match status" value="2"/>
</dbReference>
<protein>
    <recommendedName>
        <fullName evidence="1">F-box associated beta-propeller type 3 domain-containing protein</fullName>
    </recommendedName>
</protein>
<proteinExistence type="predicted"/>
<feature type="domain" description="F-box associated beta-propeller type 3" evidence="1">
    <location>
        <begin position="143"/>
        <end position="180"/>
    </location>
</feature>
<gene>
    <name evidence="2" type="ORF">F2Q69_00052063</name>
</gene>
<reference evidence="2" key="1">
    <citation type="submission" date="2019-12" db="EMBL/GenBank/DDBJ databases">
        <title>Genome sequencing and annotation of Brassica cretica.</title>
        <authorList>
            <person name="Studholme D.J."/>
            <person name="Sarris P."/>
        </authorList>
    </citation>
    <scope>NUCLEOTIDE SEQUENCE</scope>
    <source>
        <strain evidence="2">PFS-109/04</strain>
        <tissue evidence="2">Leaf</tissue>
    </source>
</reference>
<name>A0A8S9N0J1_BRACR</name>
<evidence type="ECO:0000313" key="3">
    <source>
        <dbReference type="Proteomes" id="UP000712600"/>
    </source>
</evidence>
<dbReference type="AlphaFoldDB" id="A0A8S9N0J1"/>
<organism evidence="2 3">
    <name type="scientific">Brassica cretica</name>
    <name type="common">Mustard</name>
    <dbReference type="NCBI Taxonomy" id="69181"/>
    <lineage>
        <taxon>Eukaryota</taxon>
        <taxon>Viridiplantae</taxon>
        <taxon>Streptophyta</taxon>
        <taxon>Embryophyta</taxon>
        <taxon>Tracheophyta</taxon>
        <taxon>Spermatophyta</taxon>
        <taxon>Magnoliopsida</taxon>
        <taxon>eudicotyledons</taxon>
        <taxon>Gunneridae</taxon>
        <taxon>Pentapetalae</taxon>
        <taxon>rosids</taxon>
        <taxon>malvids</taxon>
        <taxon>Brassicales</taxon>
        <taxon>Brassicaceae</taxon>
        <taxon>Brassiceae</taxon>
        <taxon>Brassica</taxon>
    </lineage>
</organism>
<feature type="domain" description="F-box associated beta-propeller type 3" evidence="1">
    <location>
        <begin position="56"/>
        <end position="142"/>
    </location>
</feature>
<sequence>MPLLLSRICASHQAAIETSSSIIGSSPAICVTKRCISSQSFRIESISPKPIGCRSLGFFTLERQQSSYFPWRRVEGGISKYIPSSNGIYINGVVYYEARVKPWISSIILVTFDFGSKRFGQITTPEERFTCLANYKGKLAGLSLLGTTDAGELVFAPSSFSDDFHVFYFDIKEKAMRRVKNLHVSVVKLRI</sequence>
<evidence type="ECO:0000313" key="2">
    <source>
        <dbReference type="EMBL" id="KAF3487222.1"/>
    </source>
</evidence>
<dbReference type="EMBL" id="QGKX02002183">
    <property type="protein sequence ID" value="KAF3487222.1"/>
    <property type="molecule type" value="Genomic_DNA"/>
</dbReference>